<dbReference type="Proteomes" id="UP000053750">
    <property type="component" value="Unassembled WGS sequence"/>
</dbReference>
<evidence type="ECO:0000256" key="2">
    <source>
        <dbReference type="ARBA" id="ARBA00022448"/>
    </source>
</evidence>
<comment type="subcellular location">
    <subcellularLocation>
        <location evidence="1">Membrane</location>
        <topology evidence="1">Multi-pass membrane protein</topology>
    </subcellularLocation>
</comment>
<comment type="caution">
    <text evidence="10">The sequence shown here is derived from an EMBL/GenBank/DDBJ whole genome shotgun (WGS) entry which is preliminary data.</text>
</comment>
<keyword evidence="2" id="KW-0813">Transport</keyword>
<feature type="transmembrane region" description="Helical" evidence="8">
    <location>
        <begin position="173"/>
        <end position="194"/>
    </location>
</feature>
<sequence>MYLKVVYEIVMILLMLTYGIIVIAPQDTHPQISNEQLEFFDWTVMTILAVDFAVRVWKADNRITFFRKNGWELIALIPLDPSFRFIRLLRFIRLIAFLRTSPLAWHLIRQPALLRILAFTAVVITWSSFGIYMLERGENERIQNFGDAVWWSIVTTTTVGYGDISPVSLGGRIIAVFLMITGIGMIGTITANLATHWIEYSSKQVQKPDAVEEVKQNLKEWVDRLETLNDREYELMQQTMKMLRSERPKKDPEDDDER</sequence>
<dbReference type="Pfam" id="PF07885">
    <property type="entry name" value="Ion_trans_2"/>
    <property type="match status" value="1"/>
</dbReference>
<keyword evidence="3 8" id="KW-0812">Transmembrane</keyword>
<dbReference type="Gene3D" id="1.10.287.70">
    <property type="match status" value="1"/>
</dbReference>
<evidence type="ECO:0000313" key="10">
    <source>
        <dbReference type="EMBL" id="EXX89953.1"/>
    </source>
</evidence>
<evidence type="ECO:0000256" key="5">
    <source>
        <dbReference type="ARBA" id="ARBA00023065"/>
    </source>
</evidence>
<dbReference type="RefSeq" id="WP_036586423.1">
    <property type="nucleotide sequence ID" value="NZ_KK082130.1"/>
</dbReference>
<organism evidence="10 11">
    <name type="scientific">Paenibacillus darwinianus</name>
    <dbReference type="NCBI Taxonomy" id="1380763"/>
    <lineage>
        <taxon>Bacteria</taxon>
        <taxon>Bacillati</taxon>
        <taxon>Bacillota</taxon>
        <taxon>Bacilli</taxon>
        <taxon>Bacillales</taxon>
        <taxon>Paenibacillaceae</taxon>
        <taxon>Paenibacillus</taxon>
    </lineage>
</organism>
<dbReference type="PANTHER" id="PTHR11537:SF254">
    <property type="entry name" value="POTASSIUM VOLTAGE-GATED CHANNEL PROTEIN SHAB"/>
    <property type="match status" value="1"/>
</dbReference>
<evidence type="ECO:0000256" key="1">
    <source>
        <dbReference type="ARBA" id="ARBA00004141"/>
    </source>
</evidence>
<evidence type="ECO:0000256" key="7">
    <source>
        <dbReference type="ARBA" id="ARBA00023303"/>
    </source>
</evidence>
<evidence type="ECO:0000313" key="11">
    <source>
        <dbReference type="Proteomes" id="UP000053750"/>
    </source>
</evidence>
<name>A0A9W5W834_9BACL</name>
<dbReference type="GO" id="GO:0005249">
    <property type="term" value="F:voltage-gated potassium channel activity"/>
    <property type="evidence" value="ECO:0007669"/>
    <property type="project" value="InterPro"/>
</dbReference>
<feature type="transmembrane region" description="Helical" evidence="8">
    <location>
        <begin position="39"/>
        <end position="57"/>
    </location>
</feature>
<dbReference type="GO" id="GO:0008076">
    <property type="term" value="C:voltage-gated potassium channel complex"/>
    <property type="evidence" value="ECO:0007669"/>
    <property type="project" value="InterPro"/>
</dbReference>
<dbReference type="PANTHER" id="PTHR11537">
    <property type="entry name" value="VOLTAGE-GATED POTASSIUM CHANNEL"/>
    <property type="match status" value="1"/>
</dbReference>
<feature type="transmembrane region" description="Helical" evidence="8">
    <location>
        <begin position="114"/>
        <end position="133"/>
    </location>
</feature>
<dbReference type="SUPFAM" id="SSF81324">
    <property type="entry name" value="Voltage-gated potassium channels"/>
    <property type="match status" value="1"/>
</dbReference>
<evidence type="ECO:0000256" key="4">
    <source>
        <dbReference type="ARBA" id="ARBA00022989"/>
    </source>
</evidence>
<proteinExistence type="predicted"/>
<dbReference type="InterPro" id="IPR028325">
    <property type="entry name" value="VG_K_chnl"/>
</dbReference>
<evidence type="ECO:0000256" key="3">
    <source>
        <dbReference type="ARBA" id="ARBA00022692"/>
    </source>
</evidence>
<gene>
    <name evidence="10" type="ORF">BG53_14400</name>
</gene>
<keyword evidence="7 10" id="KW-0407">Ion channel</keyword>
<evidence type="ECO:0000256" key="6">
    <source>
        <dbReference type="ARBA" id="ARBA00023136"/>
    </source>
</evidence>
<dbReference type="AlphaFoldDB" id="A0A9W5W834"/>
<keyword evidence="4 8" id="KW-1133">Transmembrane helix</keyword>
<keyword evidence="5" id="KW-0406">Ion transport</keyword>
<reference evidence="10 11" key="1">
    <citation type="submission" date="2014-02" db="EMBL/GenBank/DDBJ databases">
        <title>Genome sequence of Paenibacillus darwinianus reveals adaptive mechanisms for survival in Antarctic soils.</title>
        <authorList>
            <person name="Dsouza M."/>
            <person name="Taylor M.W."/>
            <person name="Turner S.J."/>
            <person name="Aislabie J."/>
        </authorList>
    </citation>
    <scope>NUCLEOTIDE SEQUENCE [LARGE SCALE GENOMIC DNA]</scope>
    <source>
        <strain evidence="10 11">CE1</strain>
    </source>
</reference>
<dbReference type="GO" id="GO:0001508">
    <property type="term" value="P:action potential"/>
    <property type="evidence" value="ECO:0007669"/>
    <property type="project" value="TreeGrafter"/>
</dbReference>
<keyword evidence="6 8" id="KW-0472">Membrane</keyword>
<evidence type="ECO:0000256" key="8">
    <source>
        <dbReference type="SAM" id="Phobius"/>
    </source>
</evidence>
<accession>A0A9W5W834</accession>
<feature type="transmembrane region" description="Helical" evidence="8">
    <location>
        <begin position="5"/>
        <end position="24"/>
    </location>
</feature>
<dbReference type="OrthoDB" id="9785285at2"/>
<protein>
    <submittedName>
        <fullName evidence="10">Potassium channel protein</fullName>
    </submittedName>
</protein>
<dbReference type="InterPro" id="IPR013099">
    <property type="entry name" value="K_chnl_dom"/>
</dbReference>
<feature type="domain" description="Potassium channel" evidence="9">
    <location>
        <begin position="122"/>
        <end position="194"/>
    </location>
</feature>
<dbReference type="EMBL" id="JFHU01000078">
    <property type="protein sequence ID" value="EXX89953.1"/>
    <property type="molecule type" value="Genomic_DNA"/>
</dbReference>
<keyword evidence="11" id="KW-1185">Reference proteome</keyword>
<evidence type="ECO:0000259" key="9">
    <source>
        <dbReference type="Pfam" id="PF07885"/>
    </source>
</evidence>